<dbReference type="PANTHER" id="PTHR38034:SF1">
    <property type="entry name" value="INNER MEMBRANE PROTEIN YPJD"/>
    <property type="match status" value="1"/>
</dbReference>
<dbReference type="GO" id="GO:0004355">
    <property type="term" value="F:glutamate synthase (NADPH) activity"/>
    <property type="evidence" value="ECO:0007669"/>
    <property type="project" value="UniProtKB-EC"/>
</dbReference>
<feature type="transmembrane region" description="Helical" evidence="1">
    <location>
        <begin position="94"/>
        <end position="112"/>
    </location>
</feature>
<keyword evidence="1" id="KW-1133">Transmembrane helix</keyword>
<keyword evidence="1" id="KW-0812">Transmembrane</keyword>
<feature type="transmembrane region" description="Helical" evidence="1">
    <location>
        <begin position="60"/>
        <end position="82"/>
    </location>
</feature>
<reference evidence="3 4" key="1">
    <citation type="submission" date="2014-11" db="EMBL/GenBank/DDBJ databases">
        <authorList>
            <person name="Diene M.Seydina."/>
        </authorList>
    </citation>
    <scope>NUCLEOTIDE SEQUENCE [LARGE SCALE GENOMIC DNA]</scope>
    <source>
        <strain evidence="3 4">Neisseria meningitidis CHUV</strain>
    </source>
</reference>
<feature type="transmembrane region" description="Helical" evidence="1">
    <location>
        <begin position="209"/>
        <end position="228"/>
    </location>
</feature>
<feature type="domain" description="Cytochrome c assembly protein" evidence="2">
    <location>
        <begin position="43"/>
        <end position="265"/>
    </location>
</feature>
<proteinExistence type="predicted"/>
<dbReference type="Pfam" id="PF01578">
    <property type="entry name" value="Cytochrom_C_asm"/>
    <property type="match status" value="1"/>
</dbReference>
<sequence length="268" mass="29861">MPTVFIFLTAVYAGLGAFAWHCQQQGRGRDYPWKRELPVLGAALTVHGAALLMPVIQDKIIIMGFGYSGSLIVWMMLFIYFAGSFFYPLRGVQLLLYPCAALMLLSGLVFPGKFSGYEITDFPFMLHIGTSLLAYGLFGIATLLSVLTLLLNRSLHRRSFSKLAGFLPSLLSLEKLMFQAMWAGFILLTYSVVSGTFFAEAVFGKPMTFTHKTVFGILSWLIYGGLLLKHSMTAWRGKKAAVWTIIGFVSLMIAYMGSKFVLEIILKR</sequence>
<feature type="transmembrane region" description="Helical" evidence="1">
    <location>
        <begin position="180"/>
        <end position="203"/>
    </location>
</feature>
<feature type="transmembrane region" description="Helical" evidence="1">
    <location>
        <begin position="132"/>
        <end position="152"/>
    </location>
</feature>
<dbReference type="EC" id="1.4.1.13" evidence="3"/>
<evidence type="ECO:0000313" key="3">
    <source>
        <dbReference type="EMBL" id="CRZ00044.1"/>
    </source>
</evidence>
<dbReference type="GO" id="GO:0017004">
    <property type="term" value="P:cytochrome complex assembly"/>
    <property type="evidence" value="ECO:0007669"/>
    <property type="project" value="InterPro"/>
</dbReference>
<evidence type="ECO:0000313" key="4">
    <source>
        <dbReference type="Proteomes" id="UP000182715"/>
    </source>
</evidence>
<dbReference type="EMBL" id="CVTF01000114">
    <property type="protein sequence ID" value="CRZ00044.1"/>
    <property type="molecule type" value="Genomic_DNA"/>
</dbReference>
<dbReference type="InterPro" id="IPR052372">
    <property type="entry name" value="YpjD/HemX"/>
</dbReference>
<dbReference type="PANTHER" id="PTHR38034">
    <property type="entry name" value="INNER MEMBRANE PROTEIN YPJD"/>
    <property type="match status" value="1"/>
</dbReference>
<name>A0A0H5QDM2_NEIMI</name>
<feature type="transmembrane region" description="Helical" evidence="1">
    <location>
        <begin position="240"/>
        <end position="258"/>
    </location>
</feature>
<dbReference type="InterPro" id="IPR002541">
    <property type="entry name" value="Cyt_c_assembly"/>
</dbReference>
<keyword evidence="3" id="KW-0560">Oxidoreductase</keyword>
<keyword evidence="1" id="KW-0472">Membrane</keyword>
<evidence type="ECO:0000256" key="1">
    <source>
        <dbReference type="SAM" id="Phobius"/>
    </source>
</evidence>
<evidence type="ECO:0000259" key="2">
    <source>
        <dbReference type="Pfam" id="PF01578"/>
    </source>
</evidence>
<dbReference type="GO" id="GO:0020037">
    <property type="term" value="F:heme binding"/>
    <property type="evidence" value="ECO:0007669"/>
    <property type="project" value="InterPro"/>
</dbReference>
<accession>A0A0H5QDM2</accession>
<dbReference type="AlphaFoldDB" id="A0A0H5QDM2"/>
<organism evidence="3 4">
    <name type="scientific">Neisseria meningitidis serogroup B</name>
    <dbReference type="NCBI Taxonomy" id="491"/>
    <lineage>
        <taxon>Bacteria</taxon>
        <taxon>Pseudomonadati</taxon>
        <taxon>Pseudomonadota</taxon>
        <taxon>Betaproteobacteria</taxon>
        <taxon>Neisseriales</taxon>
        <taxon>Neisseriaceae</taxon>
        <taxon>Neisseria</taxon>
    </lineage>
</organism>
<protein>
    <submittedName>
        <fullName evidence="3">Glutamate synthase [NADPH] small chain</fullName>
        <ecNumber evidence="3">1.4.1.13</ecNumber>
    </submittedName>
</protein>
<dbReference type="Proteomes" id="UP000182715">
    <property type="component" value="Unassembled WGS sequence"/>
</dbReference>